<dbReference type="GO" id="GO:0090313">
    <property type="term" value="P:regulation of protein targeting to membrane"/>
    <property type="evidence" value="ECO:0007669"/>
    <property type="project" value="TreeGrafter"/>
</dbReference>
<feature type="region of interest" description="Disordered" evidence="1">
    <location>
        <begin position="559"/>
        <end position="579"/>
    </location>
</feature>
<dbReference type="Proteomes" id="UP000292958">
    <property type="component" value="Unassembled WGS sequence"/>
</dbReference>
<dbReference type="PANTHER" id="PTHR30441:SF4">
    <property type="entry name" value="PROTEIN ASMA"/>
    <property type="match status" value="1"/>
</dbReference>
<proteinExistence type="predicted"/>
<dbReference type="EMBL" id="SHKW01000001">
    <property type="protein sequence ID" value="RZU39903.1"/>
    <property type="molecule type" value="Genomic_DNA"/>
</dbReference>
<name>A0A4Q7YSI3_9BACT</name>
<dbReference type="GO" id="GO:0005886">
    <property type="term" value="C:plasma membrane"/>
    <property type="evidence" value="ECO:0007669"/>
    <property type="project" value="TreeGrafter"/>
</dbReference>
<comment type="caution">
    <text evidence="3">The sequence shown here is derived from an EMBL/GenBank/DDBJ whole genome shotgun (WGS) entry which is preliminary data.</text>
</comment>
<reference evidence="3 4" key="1">
    <citation type="submission" date="2019-02" db="EMBL/GenBank/DDBJ databases">
        <title>Genomic Encyclopedia of Archaeal and Bacterial Type Strains, Phase II (KMG-II): from individual species to whole genera.</title>
        <authorList>
            <person name="Goeker M."/>
        </authorList>
    </citation>
    <scope>NUCLEOTIDE SEQUENCE [LARGE SCALE GENOMIC DNA]</scope>
    <source>
        <strain evidence="3 4">DSM 18101</strain>
    </source>
</reference>
<accession>A0A4Q7YSI3</accession>
<feature type="transmembrane region" description="Helical" evidence="2">
    <location>
        <begin position="43"/>
        <end position="65"/>
    </location>
</feature>
<dbReference type="AlphaFoldDB" id="A0A4Q7YSI3"/>
<keyword evidence="4" id="KW-1185">Reference proteome</keyword>
<dbReference type="PANTHER" id="PTHR30441">
    <property type="entry name" value="DUF748 DOMAIN-CONTAINING PROTEIN"/>
    <property type="match status" value="1"/>
</dbReference>
<evidence type="ECO:0000313" key="4">
    <source>
        <dbReference type="Proteomes" id="UP000292958"/>
    </source>
</evidence>
<evidence type="ECO:0000313" key="3">
    <source>
        <dbReference type="EMBL" id="RZU39903.1"/>
    </source>
</evidence>
<dbReference type="InterPro" id="IPR052894">
    <property type="entry name" value="AsmA-related"/>
</dbReference>
<evidence type="ECO:0000256" key="2">
    <source>
        <dbReference type="SAM" id="Phobius"/>
    </source>
</evidence>
<keyword evidence="2" id="KW-0472">Membrane</keyword>
<keyword evidence="2" id="KW-0812">Transmembrane</keyword>
<keyword evidence="2" id="KW-1133">Transmembrane helix</keyword>
<organism evidence="3 4">
    <name type="scientific">Edaphobacter modestus</name>
    <dbReference type="NCBI Taxonomy" id="388466"/>
    <lineage>
        <taxon>Bacteria</taxon>
        <taxon>Pseudomonadati</taxon>
        <taxon>Acidobacteriota</taxon>
        <taxon>Terriglobia</taxon>
        <taxon>Terriglobales</taxon>
        <taxon>Acidobacteriaceae</taxon>
        <taxon>Edaphobacter</taxon>
    </lineage>
</organism>
<dbReference type="Pfam" id="PF05359">
    <property type="entry name" value="DUF748"/>
    <property type="match status" value="1"/>
</dbReference>
<sequence>MEIRARTITFTLGQISTLGQPYAESILERAEEYDKSMQFNKRALKIAGIAVAAVVVILIALPLFININSFRPKIESELTSALGRPVTLGEMSFSLFSGNVGVKNVSIADDPAFSKSPFITMKSLEVGVEVMPLIFSKQLSITGIELEEPQITLLRASDGTWNFSSIGGANKNNPPDPAKSGGSQNLSIAKLEIKDGKLSVGKVNSTAKPQVYDKLNAEVSNFSLASQFPFGLTINLPGGGDAKLTGRAGPINPQDSAKTPFDAPMKVRGLDLAASGFVDPGSGIAGSVDLEGTLNSNGSQAKAVGTITCEKLKLSPKGSPSPKVVTVKYAIDEDLDRQVGTITQGDIAIGKSVARLTGGFQAQGETQVMNLKLSAPNMSVDELEALLPALGVMLPSGSKLNGGTLSADLAISGSLDNLVIAGPVRMSNTKLAGFDMGSKLGALPAFSGKASSNPDTTIQNASLNARIAPDVTRADAINVTMPSLGVVTGAGTISPNGALDFSMIADLQTNRSEARAERTGRGGDQGGVSFRIQGTTSNPSFVADVGSLAGNVAKGAIQRSVSEKTGDKTGGILPKRRPR</sequence>
<evidence type="ECO:0000256" key="1">
    <source>
        <dbReference type="SAM" id="MobiDB-lite"/>
    </source>
</evidence>
<gene>
    <name evidence="3" type="ORF">BDD14_1303</name>
</gene>
<dbReference type="InterPro" id="IPR008023">
    <property type="entry name" value="DUF748"/>
</dbReference>
<protein>
    <submittedName>
        <fullName evidence="3">AsmA protein</fullName>
    </submittedName>
</protein>